<dbReference type="Gene3D" id="2.60.120.650">
    <property type="entry name" value="Cupin"/>
    <property type="match status" value="1"/>
</dbReference>
<evidence type="ECO:0008006" key="3">
    <source>
        <dbReference type="Google" id="ProtNLM"/>
    </source>
</evidence>
<accession>A0A0K1EP37</accession>
<name>A0A0K1EP37_CHOCO</name>
<dbReference type="KEGG" id="ccro:CMC5_066480"/>
<proteinExistence type="predicted"/>
<dbReference type="AlphaFoldDB" id="A0A0K1EP37"/>
<gene>
    <name evidence="1" type="ORF">CMC5_066480</name>
</gene>
<dbReference type="SUPFAM" id="SSF51197">
    <property type="entry name" value="Clavaminate synthase-like"/>
    <property type="match status" value="1"/>
</dbReference>
<evidence type="ECO:0000313" key="2">
    <source>
        <dbReference type="Proteomes" id="UP000067626"/>
    </source>
</evidence>
<keyword evidence="2" id="KW-1185">Reference proteome</keyword>
<dbReference type="Proteomes" id="UP000067626">
    <property type="component" value="Chromosome"/>
</dbReference>
<evidence type="ECO:0000313" key="1">
    <source>
        <dbReference type="EMBL" id="AKT42422.1"/>
    </source>
</evidence>
<dbReference type="EMBL" id="CP012159">
    <property type="protein sequence ID" value="AKT42422.1"/>
    <property type="molecule type" value="Genomic_DNA"/>
</dbReference>
<sequence>MSDWLSLRRLIAPLPLARFERDCWGHEAAVMRGPLERFGPLSGLAEAWPAETLVLAHRAPLTVCYPRPWLRGVRPQVAPTAVYPATEALVLHHLGASLYVRQLERFDPILNQALASLRGTAGSTTQVHGDVLLTGSSLPSEVPLPDGATFLVHLHGEQRWAVSGLVLDAAARSPSRARKQRTTEVRTQPGTVLYLPTNTARLTASTEGALTLVLSVPVQSAIEPVLVRAAELLLRVEALRAPALVPPTASGKRKALAAAARAMQSLPTALRDLHPHRLLAESRGRRFLRTKGVRARFRPLPGRTDMSLLTLSPRHGPSTEVTLDATFGQACAWILAQRTGFWEQDARLSLGIEVEALNGLLEALEQAGLLQERRG</sequence>
<protein>
    <recommendedName>
        <fullName evidence="3">JmjC domain-containing protein</fullName>
    </recommendedName>
</protein>
<organism evidence="1 2">
    <name type="scientific">Chondromyces crocatus</name>
    <dbReference type="NCBI Taxonomy" id="52"/>
    <lineage>
        <taxon>Bacteria</taxon>
        <taxon>Pseudomonadati</taxon>
        <taxon>Myxococcota</taxon>
        <taxon>Polyangia</taxon>
        <taxon>Polyangiales</taxon>
        <taxon>Polyangiaceae</taxon>
        <taxon>Chondromyces</taxon>
    </lineage>
</organism>
<dbReference type="STRING" id="52.CMC5_066480"/>
<reference evidence="1 2" key="1">
    <citation type="submission" date="2015-07" db="EMBL/GenBank/DDBJ databases">
        <title>Genome analysis of myxobacterium Chondromyces crocatus Cm c5 reveals a high potential for natural compound synthesis and the genetic basis for the loss of fruiting body formation.</title>
        <authorList>
            <person name="Zaburannyi N."/>
            <person name="Bunk B."/>
            <person name="Maier J."/>
            <person name="Overmann J."/>
            <person name="Mueller R."/>
        </authorList>
    </citation>
    <scope>NUCLEOTIDE SEQUENCE [LARGE SCALE GENOMIC DNA]</scope>
    <source>
        <strain evidence="1 2">Cm c5</strain>
    </source>
</reference>